<accession>C5FPP0</accession>
<keyword evidence="2" id="KW-1185">Reference proteome</keyword>
<organism evidence="1 2">
    <name type="scientific">Arthroderma otae (strain ATCC MYA-4605 / CBS 113480)</name>
    <name type="common">Microsporum canis</name>
    <dbReference type="NCBI Taxonomy" id="554155"/>
    <lineage>
        <taxon>Eukaryota</taxon>
        <taxon>Fungi</taxon>
        <taxon>Dikarya</taxon>
        <taxon>Ascomycota</taxon>
        <taxon>Pezizomycotina</taxon>
        <taxon>Eurotiomycetes</taxon>
        <taxon>Eurotiomycetidae</taxon>
        <taxon>Onygenales</taxon>
        <taxon>Arthrodermataceae</taxon>
        <taxon>Microsporum</taxon>
    </lineage>
</organism>
<dbReference type="eggNOG" id="ENOG502SIZE">
    <property type="taxonomic scope" value="Eukaryota"/>
</dbReference>
<reference evidence="2" key="1">
    <citation type="journal article" date="2012" name="MBio">
        <title>Comparative genome analysis of Trichophyton rubrum and related dermatophytes reveals candidate genes involved in infection.</title>
        <authorList>
            <person name="Martinez D.A."/>
            <person name="Oliver B.G."/>
            <person name="Graeser Y."/>
            <person name="Goldberg J.M."/>
            <person name="Li W."/>
            <person name="Martinez-Rossi N.M."/>
            <person name="Monod M."/>
            <person name="Shelest E."/>
            <person name="Barton R.C."/>
            <person name="Birch E."/>
            <person name="Brakhage A.A."/>
            <person name="Chen Z."/>
            <person name="Gurr S.J."/>
            <person name="Heiman D."/>
            <person name="Heitman J."/>
            <person name="Kosti I."/>
            <person name="Rossi A."/>
            <person name="Saif S."/>
            <person name="Samalova M."/>
            <person name="Saunders C.W."/>
            <person name="Shea T."/>
            <person name="Summerbell R.C."/>
            <person name="Xu J."/>
            <person name="Young S."/>
            <person name="Zeng Q."/>
            <person name="Birren B.W."/>
            <person name="Cuomo C.A."/>
            <person name="White T.C."/>
        </authorList>
    </citation>
    <scope>NUCLEOTIDE SEQUENCE [LARGE SCALE GENOMIC DNA]</scope>
    <source>
        <strain evidence="2">ATCC MYA-4605 / CBS 113480</strain>
    </source>
</reference>
<dbReference type="STRING" id="554155.C5FPP0"/>
<proteinExistence type="predicted"/>
<protein>
    <submittedName>
        <fullName evidence="1">Uncharacterized protein</fullName>
    </submittedName>
</protein>
<dbReference type="GeneID" id="9229841"/>
<dbReference type="OMA" id="NECRLLY"/>
<dbReference type="AlphaFoldDB" id="C5FPP0"/>
<name>C5FPP0_ARTOC</name>
<dbReference type="HOGENOM" id="CLU_013935_0_0_1"/>
<dbReference type="RefSeq" id="XP_002846727.1">
    <property type="nucleotide sequence ID" value="XM_002846681.1"/>
</dbReference>
<sequence>MEDAVRPNITARRGIFERGFRTWSSLADNVVKATALPESCFEFEKTIAHIPCFPLGLDIKERYGGLYATGTSVWATQGSQGLSYIEKNIDILVSTAWPTKLTLADRDLDYRTWFNHEENHISILVLAWAYILSARWAELMPGSVVEYSSDQVARDESDQDAILVDVGNIDNGATRWWAAVLAPEGWRAYISSDKAKYKSPWSIALKTSLKYRLSCHEDPMQQASAISPTAALCYLSEYCDLHGITDQSYTALSVTLMLPLLSSRGRQVRLPLPKLRYGRNAGLQQSTQADNKWIYTTTNLDKILVLSCNTGGLKSLLSSVFYDPGVTCNLASSWLHAIFAVLDSVNATHLIYIMAKRSSPLAFLWLGGIITGLYDDILRDGRSGLIPVDLHAAMWTGTIQSFLQEPLSKPSTMMGYISRANECRLLYILQEKYHDRWPTCQWAPFGQTALEDANERVRSYADEFEGGFRYVEWRWACKEGSAIHYVPNGGLTPVFQTLPHAVLDIHIGYEALKDEEIVSGDATRNIFGWLRPKGFSANEKDIYRHEWLAGEVSDEDAHHEGIQRAERLRCSELEQPK</sequence>
<gene>
    <name evidence="1" type="ORF">MCYG_04464</name>
</gene>
<evidence type="ECO:0000313" key="1">
    <source>
        <dbReference type="EMBL" id="EEQ31645.1"/>
    </source>
</evidence>
<evidence type="ECO:0000313" key="2">
    <source>
        <dbReference type="Proteomes" id="UP000002035"/>
    </source>
</evidence>
<dbReference type="EMBL" id="DS995704">
    <property type="protein sequence ID" value="EEQ31645.1"/>
    <property type="molecule type" value="Genomic_DNA"/>
</dbReference>
<dbReference type="OrthoDB" id="3549294at2759"/>
<dbReference type="Proteomes" id="UP000002035">
    <property type="component" value="Unassembled WGS sequence"/>
</dbReference>
<dbReference type="VEuPathDB" id="FungiDB:MCYG_04464"/>